<dbReference type="SUPFAM" id="SSF52540">
    <property type="entry name" value="P-loop containing nucleoside triphosphate hydrolases"/>
    <property type="match status" value="1"/>
</dbReference>
<dbReference type="PIRSF" id="PIRSF009320">
    <property type="entry name" value="Nuc_binding_HP_1000"/>
    <property type="match status" value="1"/>
</dbReference>
<sequence length="211" mass="22521">MGSRVIAVVNQKGGTGKTTLTMNLAAGLARRGRTLVVDADPQGSAGQWARMASEDRPFAASVFAVAGPLDRELKALRKDYDHIVVDCPPTLEGGAVTGALAAADEVLIPVLPSPVDLWGSVRMGRGLEEAKLKNPALRPYIVINQLEVRSALSRAMKHALMEIDIPALEQSLRRRAIYRRSALEGCSVFDLGKPGEAAAAEIEAIIEEVSQ</sequence>
<name>A0A0G3G5B3_9GAMM</name>
<dbReference type="Proteomes" id="UP000064201">
    <property type="component" value="Chromosome"/>
</dbReference>
<gene>
    <name evidence="2" type="ORF">TVD_09430</name>
</gene>
<dbReference type="InterPro" id="IPR027417">
    <property type="entry name" value="P-loop_NTPase"/>
</dbReference>
<dbReference type="PATRIC" id="fig|106634.4.peg.1932"/>
<feature type="domain" description="CobQ/CobB/MinD/ParA nucleotide binding" evidence="1">
    <location>
        <begin position="6"/>
        <end position="184"/>
    </location>
</feature>
<dbReference type="InterPro" id="IPR048089">
    <property type="entry name" value="McdA"/>
</dbReference>
<dbReference type="PANTHER" id="PTHR13696:SF96">
    <property type="entry name" value="COBQ_COBB_MIND_PARA NUCLEOTIDE BINDING DOMAIN-CONTAINING PROTEIN"/>
    <property type="match status" value="1"/>
</dbReference>
<dbReference type="InterPro" id="IPR002586">
    <property type="entry name" value="CobQ/CobB/MinD/ParA_Nub-bd_dom"/>
</dbReference>
<organism evidence="2 3">
    <name type="scientific">Thioalkalivibrio versutus</name>
    <dbReference type="NCBI Taxonomy" id="106634"/>
    <lineage>
        <taxon>Bacteria</taxon>
        <taxon>Pseudomonadati</taxon>
        <taxon>Pseudomonadota</taxon>
        <taxon>Gammaproteobacteria</taxon>
        <taxon>Chromatiales</taxon>
        <taxon>Ectothiorhodospiraceae</taxon>
        <taxon>Thioalkalivibrio</taxon>
    </lineage>
</organism>
<keyword evidence="3" id="KW-1185">Reference proteome</keyword>
<dbReference type="EMBL" id="CP011367">
    <property type="protein sequence ID" value="AKJ95564.1"/>
    <property type="molecule type" value="Genomic_DNA"/>
</dbReference>
<dbReference type="KEGG" id="tvr:TVD_09430"/>
<dbReference type="PANTHER" id="PTHR13696">
    <property type="entry name" value="P-LOOP CONTAINING NUCLEOSIDE TRIPHOSPHATE HYDROLASE"/>
    <property type="match status" value="1"/>
</dbReference>
<dbReference type="Gene3D" id="3.40.50.300">
    <property type="entry name" value="P-loop containing nucleotide triphosphate hydrolases"/>
    <property type="match status" value="1"/>
</dbReference>
<dbReference type="RefSeq" id="WP_019594305.1">
    <property type="nucleotide sequence ID" value="NZ_CP011367.1"/>
</dbReference>
<dbReference type="OrthoDB" id="69313at2"/>
<reference evidence="2 3" key="1">
    <citation type="submission" date="2015-04" db="EMBL/GenBank/DDBJ databases">
        <title>Complete Sequence for the Genome of the Thioalkalivibrio versutus D301.</title>
        <authorList>
            <person name="Mu T."/>
            <person name="Zhou J."/>
            <person name="Xu X."/>
        </authorList>
    </citation>
    <scope>NUCLEOTIDE SEQUENCE [LARGE SCALE GENOMIC DNA]</scope>
    <source>
        <strain evidence="2 3">D301</strain>
    </source>
</reference>
<dbReference type="STRING" id="106634.TVD_09430"/>
<evidence type="ECO:0000313" key="3">
    <source>
        <dbReference type="Proteomes" id="UP000064201"/>
    </source>
</evidence>
<dbReference type="Pfam" id="PF01656">
    <property type="entry name" value="CbiA"/>
    <property type="match status" value="1"/>
</dbReference>
<dbReference type="NCBIfam" id="NF041546">
    <property type="entry name" value="ParA_partition"/>
    <property type="match status" value="1"/>
</dbReference>
<dbReference type="CDD" id="cd02042">
    <property type="entry name" value="ParAB_family"/>
    <property type="match status" value="1"/>
</dbReference>
<protein>
    <submittedName>
        <fullName evidence="2">Cobyrinic acid a,c-diamide synthase</fullName>
    </submittedName>
</protein>
<accession>A0A0G3G5B3</accession>
<proteinExistence type="predicted"/>
<evidence type="ECO:0000259" key="1">
    <source>
        <dbReference type="Pfam" id="PF01656"/>
    </source>
</evidence>
<dbReference type="InterPro" id="IPR050678">
    <property type="entry name" value="DNA_Partitioning_ATPase"/>
</dbReference>
<dbReference type="AlphaFoldDB" id="A0A0G3G5B3"/>
<evidence type="ECO:0000313" key="2">
    <source>
        <dbReference type="EMBL" id="AKJ95564.1"/>
    </source>
</evidence>